<evidence type="ECO:0000313" key="2">
    <source>
        <dbReference type="EMBL" id="MFD1571293.1"/>
    </source>
</evidence>
<keyword evidence="3" id="KW-1185">Reference proteome</keyword>
<dbReference type="AlphaFoldDB" id="A0ABD6C1I4"/>
<dbReference type="GO" id="GO:0016787">
    <property type="term" value="F:hydrolase activity"/>
    <property type="evidence" value="ECO:0007669"/>
    <property type="project" value="UniProtKB-ARBA"/>
</dbReference>
<organism evidence="2 3">
    <name type="scientific">Halorubrum laminariae</name>
    <dbReference type="NCBI Taxonomy" id="1433523"/>
    <lineage>
        <taxon>Archaea</taxon>
        <taxon>Methanobacteriati</taxon>
        <taxon>Methanobacteriota</taxon>
        <taxon>Stenosarchaea group</taxon>
        <taxon>Halobacteria</taxon>
        <taxon>Halobacteriales</taxon>
        <taxon>Haloferacaceae</taxon>
        <taxon>Halorubrum</taxon>
    </lineage>
</organism>
<dbReference type="InterPro" id="IPR017850">
    <property type="entry name" value="Alkaline_phosphatase_core_sf"/>
</dbReference>
<dbReference type="Proteomes" id="UP001597185">
    <property type="component" value="Unassembled WGS sequence"/>
</dbReference>
<dbReference type="Pfam" id="PF01663">
    <property type="entry name" value="Phosphodiest"/>
    <property type="match status" value="1"/>
</dbReference>
<reference evidence="2 3" key="1">
    <citation type="journal article" date="2019" name="Int. J. Syst. Evol. Microbiol.">
        <title>The Global Catalogue of Microorganisms (GCM) 10K type strain sequencing project: providing services to taxonomists for standard genome sequencing and annotation.</title>
        <authorList>
            <consortium name="The Broad Institute Genomics Platform"/>
            <consortium name="The Broad Institute Genome Sequencing Center for Infectious Disease"/>
            <person name="Wu L."/>
            <person name="Ma J."/>
        </authorList>
    </citation>
    <scope>NUCLEOTIDE SEQUENCE [LARGE SCALE GENOMIC DNA]</scope>
    <source>
        <strain evidence="2 3">CGMCC 1.12689</strain>
    </source>
</reference>
<name>A0ABD6C1I4_9EURY</name>
<feature type="region of interest" description="Disordered" evidence="1">
    <location>
        <begin position="476"/>
        <end position="517"/>
    </location>
</feature>
<feature type="compositionally biased region" description="Basic and acidic residues" evidence="1">
    <location>
        <begin position="497"/>
        <end position="517"/>
    </location>
</feature>
<gene>
    <name evidence="2" type="ORF">ACFR9T_11950</name>
</gene>
<accession>A0ABD6C1I4</accession>
<comment type="caution">
    <text evidence="2">The sequence shown here is derived from an EMBL/GenBank/DDBJ whole genome shotgun (WGS) entry which is preliminary data.</text>
</comment>
<dbReference type="PANTHER" id="PTHR10151">
    <property type="entry name" value="ECTONUCLEOTIDE PYROPHOSPHATASE/PHOSPHODIESTERASE"/>
    <property type="match status" value="1"/>
</dbReference>
<dbReference type="RefSeq" id="WP_256418984.1">
    <property type="nucleotide sequence ID" value="NZ_JANHDL010000011.1"/>
</dbReference>
<dbReference type="SUPFAM" id="SSF53649">
    <property type="entry name" value="Alkaline phosphatase-like"/>
    <property type="match status" value="1"/>
</dbReference>
<dbReference type="EMBL" id="JBHUDB010000010">
    <property type="protein sequence ID" value="MFD1571293.1"/>
    <property type="molecule type" value="Genomic_DNA"/>
</dbReference>
<evidence type="ECO:0000313" key="3">
    <source>
        <dbReference type="Proteomes" id="UP001597185"/>
    </source>
</evidence>
<sequence length="517" mass="58096">MEAEKTIVIGLDGAHFEIIEPWIEQGKLPNIKYIIEGGVTADMQSVLPPVTSPNWKAYSTGKNPGKLGIFWWENVDMEGKQVYYPDERKNTHEEFWELIGEDSSAGVVNVPTTYPPREVNSFIVSGAPDGKETGYTHPNNLESELRDKFEYRVTKDRSLKTCPDEAAREIVELIDLRFRAGKDLLDKYDPVFLQITTFYLNSLHHFFWDDERTLEGWEVVDRHIGDFLQDDFNVVLMSDHGATEIDTVFHINAWLEQEGYLTTDMRVAGTMENLGLTKERLLELTSNLGIRDIAKQLTPQAVIDRIPSESGEINRESKTANLDWNASSALASGQGPVYIKGDGEKYQQIRKKLIKALSELKNPDGKIIADEVHRGENVFHGAYADEAPDIIIDQADGVHIQGGLGRQEVFSQPDDDGWQGENKRDALFVANGPDFGTGHIDQISILDLAPTFLHLHGCAVPANMDGEVLKGAFDRDSSPFSRDVSREQTNSKLRKQTKVDSESSEVRSRLEDLGYLE</sequence>
<proteinExistence type="predicted"/>
<evidence type="ECO:0000256" key="1">
    <source>
        <dbReference type="SAM" id="MobiDB-lite"/>
    </source>
</evidence>
<dbReference type="PANTHER" id="PTHR10151:SF120">
    <property type="entry name" value="BIS(5'-ADENOSYL)-TRIPHOSPHATASE"/>
    <property type="match status" value="1"/>
</dbReference>
<protein>
    <submittedName>
        <fullName evidence="2">Alkaline phosphatase family protein</fullName>
    </submittedName>
</protein>
<dbReference type="Gene3D" id="3.40.720.10">
    <property type="entry name" value="Alkaline Phosphatase, subunit A"/>
    <property type="match status" value="2"/>
</dbReference>
<dbReference type="InterPro" id="IPR002591">
    <property type="entry name" value="Phosphodiest/P_Trfase"/>
</dbReference>